<comment type="caution">
    <text evidence="2">The sequence shown here is derived from an EMBL/GenBank/DDBJ whole genome shotgun (WGS) entry which is preliminary data.</text>
</comment>
<name>A0A0A0BXR9_9CELL</name>
<dbReference type="Proteomes" id="UP000054314">
    <property type="component" value="Unassembled WGS sequence"/>
</dbReference>
<reference evidence="2 3" key="1">
    <citation type="submission" date="2013-08" db="EMBL/GenBank/DDBJ databases">
        <title>Genome sequencing of Cellulomonas bogoriensis 69B4.</title>
        <authorList>
            <person name="Chen F."/>
            <person name="Li Y."/>
            <person name="Wang G."/>
        </authorList>
    </citation>
    <scope>NUCLEOTIDE SEQUENCE [LARGE SCALE GENOMIC DNA]</scope>
    <source>
        <strain evidence="2 3">69B4</strain>
    </source>
</reference>
<sequence length="72" mass="8050">MGSCREEPLDKLRQTAEHLAEDLDRVVDVLLVEVKSFSRGSWFASVAETNGLADEQPYAPRRDEEDDGDGRA</sequence>
<dbReference type="EMBL" id="AXCZ01000060">
    <property type="protein sequence ID" value="KGM13188.1"/>
    <property type="molecule type" value="Genomic_DNA"/>
</dbReference>
<protein>
    <submittedName>
        <fullName evidence="2">Uncharacterized protein</fullName>
    </submittedName>
</protein>
<feature type="region of interest" description="Disordered" evidence="1">
    <location>
        <begin position="49"/>
        <end position="72"/>
    </location>
</feature>
<evidence type="ECO:0000256" key="1">
    <source>
        <dbReference type="SAM" id="MobiDB-lite"/>
    </source>
</evidence>
<evidence type="ECO:0000313" key="2">
    <source>
        <dbReference type="EMBL" id="KGM13188.1"/>
    </source>
</evidence>
<proteinExistence type="predicted"/>
<gene>
    <name evidence="2" type="ORF">N869_11925</name>
</gene>
<keyword evidence="3" id="KW-1185">Reference proteome</keyword>
<evidence type="ECO:0000313" key="3">
    <source>
        <dbReference type="Proteomes" id="UP000054314"/>
    </source>
</evidence>
<organism evidence="2 3">
    <name type="scientific">Cellulomonas bogoriensis 69B4 = DSM 16987</name>
    <dbReference type="NCBI Taxonomy" id="1386082"/>
    <lineage>
        <taxon>Bacteria</taxon>
        <taxon>Bacillati</taxon>
        <taxon>Actinomycetota</taxon>
        <taxon>Actinomycetes</taxon>
        <taxon>Micrococcales</taxon>
        <taxon>Cellulomonadaceae</taxon>
        <taxon>Cellulomonas</taxon>
    </lineage>
</organism>
<accession>A0A0A0BXR9</accession>
<dbReference type="AlphaFoldDB" id="A0A0A0BXR9"/>